<reference evidence="4 5" key="1">
    <citation type="submission" date="2015-08" db="EMBL/GenBank/DDBJ databases">
        <title>Emmonsia species relationships and genome sequence.</title>
        <authorList>
            <person name="Cuomo C.A."/>
            <person name="Schwartz I.S."/>
            <person name="Kenyon C."/>
            <person name="De Hoog G.S."/>
            <person name="Govender N.P."/>
            <person name="Botha A."/>
            <person name="Moreno L."/>
            <person name="De Vries M."/>
            <person name="Munoz J.F."/>
            <person name="Stielow J.B."/>
        </authorList>
    </citation>
    <scope>NUCLEOTIDE SEQUENCE [LARGE SCALE GENOMIC DNA]</scope>
    <source>
        <strain evidence="4 5">EI222</strain>
    </source>
</reference>
<dbReference type="SUPFAM" id="SSF57756">
    <property type="entry name" value="Retrovirus zinc finger-like domains"/>
    <property type="match status" value="1"/>
</dbReference>
<organism evidence="4 5">
    <name type="scientific">Blastomyces percursus</name>
    <dbReference type="NCBI Taxonomy" id="1658174"/>
    <lineage>
        <taxon>Eukaryota</taxon>
        <taxon>Fungi</taxon>
        <taxon>Dikarya</taxon>
        <taxon>Ascomycota</taxon>
        <taxon>Pezizomycotina</taxon>
        <taxon>Eurotiomycetes</taxon>
        <taxon>Eurotiomycetidae</taxon>
        <taxon>Onygenales</taxon>
        <taxon>Ajellomycetaceae</taxon>
        <taxon>Blastomyces</taxon>
    </lineage>
</organism>
<feature type="region of interest" description="Disordered" evidence="2">
    <location>
        <begin position="55"/>
        <end position="74"/>
    </location>
</feature>
<dbReference type="EMBL" id="LGTZ01001765">
    <property type="protein sequence ID" value="OJD20659.1"/>
    <property type="molecule type" value="Genomic_DNA"/>
</dbReference>
<keyword evidence="1" id="KW-0862">Zinc</keyword>
<dbReference type="STRING" id="1658174.A0A1J9QKC9"/>
<dbReference type="GO" id="GO:0003676">
    <property type="term" value="F:nucleic acid binding"/>
    <property type="evidence" value="ECO:0007669"/>
    <property type="project" value="InterPro"/>
</dbReference>
<keyword evidence="1" id="KW-0863">Zinc-finger</keyword>
<feature type="domain" description="CCHC-type" evidence="3">
    <location>
        <begin position="115"/>
        <end position="128"/>
    </location>
</feature>
<dbReference type="InterPro" id="IPR036875">
    <property type="entry name" value="Znf_CCHC_sf"/>
</dbReference>
<keyword evidence="5" id="KW-1185">Reference proteome</keyword>
<dbReference type="OrthoDB" id="3436939at2759"/>
<feature type="compositionally biased region" description="Basic residues" evidence="2">
    <location>
        <begin position="60"/>
        <end position="69"/>
    </location>
</feature>
<gene>
    <name evidence="4" type="ORF">ACJ73_08007</name>
</gene>
<evidence type="ECO:0000313" key="5">
    <source>
        <dbReference type="Proteomes" id="UP000242791"/>
    </source>
</evidence>
<dbReference type="Proteomes" id="UP000242791">
    <property type="component" value="Unassembled WGS sequence"/>
</dbReference>
<dbReference type="InterPro" id="IPR001878">
    <property type="entry name" value="Znf_CCHC"/>
</dbReference>
<evidence type="ECO:0000259" key="3">
    <source>
        <dbReference type="PROSITE" id="PS50158"/>
    </source>
</evidence>
<dbReference type="PROSITE" id="PS50158">
    <property type="entry name" value="ZF_CCHC"/>
    <property type="match status" value="1"/>
</dbReference>
<evidence type="ECO:0000256" key="2">
    <source>
        <dbReference type="SAM" id="MobiDB-lite"/>
    </source>
</evidence>
<sequence length="141" mass="15418">EAILSSSTLKRKIEDHQGSSPTHIFNIIDLQAKGISKLAHEMVLLQAETKELRTANERLSKRRGTKKKRLQDGGSLSLQEAIVLMGDRGLGGQDCEETTASGGRTSGGERRVRLCSNCKKPGHNARTCQVVLEMSEESDSE</sequence>
<keyword evidence="1" id="KW-0479">Metal-binding</keyword>
<proteinExistence type="predicted"/>
<name>A0A1J9QKC9_9EURO</name>
<dbReference type="VEuPathDB" id="FungiDB:ACJ73_08007"/>
<protein>
    <recommendedName>
        <fullName evidence="3">CCHC-type domain-containing protein</fullName>
    </recommendedName>
</protein>
<dbReference type="GO" id="GO:0008270">
    <property type="term" value="F:zinc ion binding"/>
    <property type="evidence" value="ECO:0007669"/>
    <property type="project" value="UniProtKB-KW"/>
</dbReference>
<dbReference type="AlphaFoldDB" id="A0A1J9QKC9"/>
<accession>A0A1J9QKC9</accession>
<evidence type="ECO:0000313" key="4">
    <source>
        <dbReference type="EMBL" id="OJD20659.1"/>
    </source>
</evidence>
<evidence type="ECO:0000256" key="1">
    <source>
        <dbReference type="PROSITE-ProRule" id="PRU00047"/>
    </source>
</evidence>
<comment type="caution">
    <text evidence="4">The sequence shown here is derived from an EMBL/GenBank/DDBJ whole genome shotgun (WGS) entry which is preliminary data.</text>
</comment>
<feature type="non-terminal residue" evidence="4">
    <location>
        <position position="1"/>
    </location>
</feature>